<evidence type="ECO:0000313" key="2">
    <source>
        <dbReference type="Proteomes" id="UP000035368"/>
    </source>
</evidence>
<organism evidence="1 2">
    <name type="scientific">Corynebacterium epidermidicanis</name>
    <dbReference type="NCBI Taxonomy" id="1050174"/>
    <lineage>
        <taxon>Bacteria</taxon>
        <taxon>Bacillati</taxon>
        <taxon>Actinomycetota</taxon>
        <taxon>Actinomycetes</taxon>
        <taxon>Mycobacteriales</taxon>
        <taxon>Corynebacteriaceae</taxon>
        <taxon>Corynebacterium</taxon>
    </lineage>
</organism>
<sequence length="251" mass="25996">MKLLSPNRFAALALVAAAMILLVVGFQTVSFNNTSTADGVDVGTVAVDDIPPIAESAAVEMVIPALNMRADFEANSCRFKNGAIDPATMDKACIYTAPDRPYTLPGTSAPDLAVIAGHTGAGVPGVFNVLYDGAADKHRVSVGDQLFVRTVESGDRWLVYTATDLHAPEKATLGEDVAVWGDAPMPGRLLTISCVQPANPLAASVKNAVVGWQFAGVSTRGAAGDGISLDRPATEIPALPASVVNAPRATR</sequence>
<reference evidence="1 2" key="1">
    <citation type="submission" date="2015-05" db="EMBL/GenBank/DDBJ databases">
        <title>Complete genome sequence of Corynebacterium epidermidicanis DSM 45586, isolated from the skin of a dog suffering from pruritus.</title>
        <authorList>
            <person name="Ruckert C."/>
            <person name="Albersmeier A."/>
            <person name="Winkler A."/>
            <person name="Tauch A."/>
        </authorList>
    </citation>
    <scope>NUCLEOTIDE SEQUENCE [LARGE SCALE GENOMIC DNA]</scope>
    <source>
        <strain evidence="1 2">DSM 45586</strain>
    </source>
</reference>
<accession>A0A0G3GNY4</accession>
<dbReference type="STRING" id="1050174.CEPID_05360"/>
<protein>
    <recommendedName>
        <fullName evidence="3">Sortase family enzyme</fullName>
    </recommendedName>
</protein>
<dbReference type="RefSeq" id="WP_201775212.1">
    <property type="nucleotide sequence ID" value="NZ_CP011541.1"/>
</dbReference>
<dbReference type="AlphaFoldDB" id="A0A0G3GNY4"/>
<keyword evidence="2" id="KW-1185">Reference proteome</keyword>
<proteinExistence type="predicted"/>
<dbReference type="EMBL" id="CP011541">
    <property type="protein sequence ID" value="AKK02941.1"/>
    <property type="molecule type" value="Genomic_DNA"/>
</dbReference>
<dbReference type="Proteomes" id="UP000035368">
    <property type="component" value="Chromosome"/>
</dbReference>
<evidence type="ECO:0008006" key="3">
    <source>
        <dbReference type="Google" id="ProtNLM"/>
    </source>
</evidence>
<dbReference type="KEGG" id="cei:CEPID_05360"/>
<gene>
    <name evidence="1" type="ORF">CEPID_05360</name>
</gene>
<evidence type="ECO:0000313" key="1">
    <source>
        <dbReference type="EMBL" id="AKK02941.1"/>
    </source>
</evidence>
<dbReference type="PATRIC" id="fig|1050174.4.peg.1088"/>
<name>A0A0G3GNY4_9CORY</name>